<evidence type="ECO:0000256" key="1">
    <source>
        <dbReference type="SAM" id="Phobius"/>
    </source>
</evidence>
<dbReference type="EMBL" id="GBXM01046704">
    <property type="protein sequence ID" value="JAH61873.1"/>
    <property type="molecule type" value="Transcribed_RNA"/>
</dbReference>
<reference evidence="2" key="2">
    <citation type="journal article" date="2015" name="Fish Shellfish Immunol.">
        <title>Early steps in the European eel (Anguilla anguilla)-Vibrio vulnificus interaction in the gills: Role of the RtxA13 toxin.</title>
        <authorList>
            <person name="Callol A."/>
            <person name="Pajuelo D."/>
            <person name="Ebbesson L."/>
            <person name="Teles M."/>
            <person name="MacKenzie S."/>
            <person name="Amaro C."/>
        </authorList>
    </citation>
    <scope>NUCLEOTIDE SEQUENCE</scope>
</reference>
<reference evidence="2" key="1">
    <citation type="submission" date="2014-11" db="EMBL/GenBank/DDBJ databases">
        <authorList>
            <person name="Amaro Gonzalez C."/>
        </authorList>
    </citation>
    <scope>NUCLEOTIDE SEQUENCE</scope>
</reference>
<feature type="transmembrane region" description="Helical" evidence="1">
    <location>
        <begin position="12"/>
        <end position="32"/>
    </location>
</feature>
<sequence length="34" mass="4100">MKRFLKENCILNFKVFITRSIILLLNIFTQIISE</sequence>
<evidence type="ECO:0000313" key="2">
    <source>
        <dbReference type="EMBL" id="JAH61873.1"/>
    </source>
</evidence>
<proteinExistence type="predicted"/>
<name>A0A0E9UA91_ANGAN</name>
<dbReference type="AlphaFoldDB" id="A0A0E9UA91"/>
<keyword evidence="1" id="KW-1133">Transmembrane helix</keyword>
<organism evidence="2">
    <name type="scientific">Anguilla anguilla</name>
    <name type="common">European freshwater eel</name>
    <name type="synonym">Muraena anguilla</name>
    <dbReference type="NCBI Taxonomy" id="7936"/>
    <lineage>
        <taxon>Eukaryota</taxon>
        <taxon>Metazoa</taxon>
        <taxon>Chordata</taxon>
        <taxon>Craniata</taxon>
        <taxon>Vertebrata</taxon>
        <taxon>Euteleostomi</taxon>
        <taxon>Actinopterygii</taxon>
        <taxon>Neopterygii</taxon>
        <taxon>Teleostei</taxon>
        <taxon>Anguilliformes</taxon>
        <taxon>Anguillidae</taxon>
        <taxon>Anguilla</taxon>
    </lineage>
</organism>
<protein>
    <submittedName>
        <fullName evidence="2">Uncharacterized protein</fullName>
    </submittedName>
</protein>
<accession>A0A0E9UA91</accession>
<keyword evidence="1" id="KW-0812">Transmembrane</keyword>
<keyword evidence="1" id="KW-0472">Membrane</keyword>